<dbReference type="RefSeq" id="WP_182542078.1">
    <property type="nucleotide sequence ID" value="NZ_JACGWZ010000001.1"/>
</dbReference>
<protein>
    <submittedName>
        <fullName evidence="2">ABC-2 type transport system permease protein</fullName>
    </submittedName>
</protein>
<comment type="caution">
    <text evidence="2">The sequence shown here is derived from an EMBL/GenBank/DDBJ whole genome shotgun (WGS) entry which is preliminary data.</text>
</comment>
<feature type="transmembrane region" description="Helical" evidence="1">
    <location>
        <begin position="238"/>
        <end position="258"/>
    </location>
</feature>
<dbReference type="AlphaFoldDB" id="A0A839DUA6"/>
<proteinExistence type="predicted"/>
<feature type="transmembrane region" description="Helical" evidence="1">
    <location>
        <begin position="156"/>
        <end position="180"/>
    </location>
</feature>
<feature type="transmembrane region" description="Helical" evidence="1">
    <location>
        <begin position="296"/>
        <end position="315"/>
    </location>
</feature>
<name>A0A839DUA6_9PSEU</name>
<feature type="transmembrane region" description="Helical" evidence="1">
    <location>
        <begin position="192"/>
        <end position="211"/>
    </location>
</feature>
<evidence type="ECO:0000313" key="3">
    <source>
        <dbReference type="Proteomes" id="UP000569329"/>
    </source>
</evidence>
<keyword evidence="1" id="KW-0812">Transmembrane</keyword>
<reference evidence="2 3" key="1">
    <citation type="submission" date="2020-07" db="EMBL/GenBank/DDBJ databases">
        <title>Sequencing the genomes of 1000 actinobacteria strains.</title>
        <authorList>
            <person name="Klenk H.-P."/>
        </authorList>
    </citation>
    <scope>NUCLEOTIDE SEQUENCE [LARGE SCALE GENOMIC DNA]</scope>
    <source>
        <strain evidence="2 3">DSM 45975</strain>
    </source>
</reference>
<dbReference type="Proteomes" id="UP000569329">
    <property type="component" value="Unassembled WGS sequence"/>
</dbReference>
<evidence type="ECO:0000256" key="1">
    <source>
        <dbReference type="SAM" id="Phobius"/>
    </source>
</evidence>
<feature type="transmembrane region" description="Helical" evidence="1">
    <location>
        <begin position="395"/>
        <end position="418"/>
    </location>
</feature>
<organism evidence="2 3">
    <name type="scientific">Halosaccharopolyspora lacisalsi</name>
    <dbReference type="NCBI Taxonomy" id="1000566"/>
    <lineage>
        <taxon>Bacteria</taxon>
        <taxon>Bacillati</taxon>
        <taxon>Actinomycetota</taxon>
        <taxon>Actinomycetes</taxon>
        <taxon>Pseudonocardiales</taxon>
        <taxon>Pseudonocardiaceae</taxon>
        <taxon>Halosaccharopolyspora</taxon>
    </lineage>
</organism>
<feature type="transmembrane region" description="Helical" evidence="1">
    <location>
        <begin position="461"/>
        <end position="482"/>
    </location>
</feature>
<feature type="transmembrane region" description="Helical" evidence="1">
    <location>
        <begin position="85"/>
        <end position="105"/>
    </location>
</feature>
<keyword evidence="1" id="KW-1133">Transmembrane helix</keyword>
<keyword evidence="1" id="KW-0472">Membrane</keyword>
<feature type="transmembrane region" description="Helical" evidence="1">
    <location>
        <begin position="126"/>
        <end position="150"/>
    </location>
</feature>
<feature type="transmembrane region" description="Helical" evidence="1">
    <location>
        <begin position="430"/>
        <end position="454"/>
    </location>
</feature>
<sequence length="531" mass="53853">MTALSGTGALIRLVLRRDRVRIPVWVLGIAGTVLGSVSSFPAAYSDAASRQARAALMNNPATVIMTGPGYGLDHYTFGAMTANEMGGLTAVASALMSILLVVRHTRAEEESGRGDLVRAAVVGRHAATTAALVVVLGANVLLGAVIAAGLPTVLPALGAAGSLLFGASVTAVGAVFTGVAAVTAQVMEHSRAATGSAGALLATAFALRAAGDLGDGTLSWLSPIGWAQATRAYVDGRWWPLLPACALTALAVAAAYALRARRDEGAGLVRTRSARTSASARLNGAFGLALRLQRGLLAGWVLGFVVFGLFIGSMADQAASFVAENEMARRFFTRLGAGAATDALLATYMSLMAMVGTGYALQAVSLPRSEETAGHVEPLLGGTPLNRPRWLVGHLAATLLGSVLVVGLAGASAGLMFAATTGDVTAAAPVLLGALAHLPAVWVLVGVAVALFGLAPAAGGLVWAALAGVVFVGTFGPLLRLPEWVSNLSPFAHTPRLPGAEFTTTPLVVLTVLAVGLMVVGTTAFSRRDVG</sequence>
<feature type="transmembrane region" description="Helical" evidence="1">
    <location>
        <begin position="22"/>
        <end position="44"/>
    </location>
</feature>
<accession>A0A839DUA6</accession>
<feature type="transmembrane region" description="Helical" evidence="1">
    <location>
        <begin position="335"/>
        <end position="361"/>
    </location>
</feature>
<evidence type="ECO:0000313" key="2">
    <source>
        <dbReference type="EMBL" id="MBA8822721.1"/>
    </source>
</evidence>
<gene>
    <name evidence="2" type="ORF">FHX42_000050</name>
</gene>
<feature type="transmembrane region" description="Helical" evidence="1">
    <location>
        <begin position="502"/>
        <end position="525"/>
    </location>
</feature>
<keyword evidence="3" id="KW-1185">Reference proteome</keyword>
<dbReference type="EMBL" id="JACGWZ010000001">
    <property type="protein sequence ID" value="MBA8822721.1"/>
    <property type="molecule type" value="Genomic_DNA"/>
</dbReference>